<feature type="region of interest" description="Disordered" evidence="1">
    <location>
        <begin position="256"/>
        <end position="301"/>
    </location>
</feature>
<organism evidence="3 4">
    <name type="scientific">Cannabis sativa</name>
    <name type="common">Hemp</name>
    <name type="synonym">Marijuana</name>
    <dbReference type="NCBI Taxonomy" id="3483"/>
    <lineage>
        <taxon>Eukaryota</taxon>
        <taxon>Viridiplantae</taxon>
        <taxon>Streptophyta</taxon>
        <taxon>Embryophyta</taxon>
        <taxon>Tracheophyta</taxon>
        <taxon>Spermatophyta</taxon>
        <taxon>Magnoliopsida</taxon>
        <taxon>eudicotyledons</taxon>
        <taxon>Gunneridae</taxon>
        <taxon>Pentapetalae</taxon>
        <taxon>rosids</taxon>
        <taxon>fabids</taxon>
        <taxon>Rosales</taxon>
        <taxon>Cannabaceae</taxon>
        <taxon>Cannabis</taxon>
    </lineage>
</organism>
<evidence type="ECO:0000256" key="1">
    <source>
        <dbReference type="SAM" id="MobiDB-lite"/>
    </source>
</evidence>
<accession>A0A803P6G6</accession>
<feature type="compositionally biased region" description="Acidic residues" evidence="1">
    <location>
        <begin position="288"/>
        <end position="301"/>
    </location>
</feature>
<feature type="compositionally biased region" description="Pro residues" evidence="1">
    <location>
        <begin position="259"/>
        <end position="268"/>
    </location>
</feature>
<evidence type="ECO:0000256" key="2">
    <source>
        <dbReference type="SAM" id="Phobius"/>
    </source>
</evidence>
<name>A0A803P6G6_CANSA</name>
<keyword evidence="4" id="KW-1185">Reference proteome</keyword>
<protein>
    <submittedName>
        <fullName evidence="3">Uncharacterized protein</fullName>
    </submittedName>
</protein>
<keyword evidence="2" id="KW-0812">Transmembrane</keyword>
<evidence type="ECO:0000313" key="3">
    <source>
        <dbReference type="EnsemblPlants" id="cds.evm.model.03.1737"/>
    </source>
</evidence>
<reference evidence="3" key="1">
    <citation type="submission" date="2018-11" db="EMBL/GenBank/DDBJ databases">
        <authorList>
            <person name="Grassa J C."/>
        </authorList>
    </citation>
    <scope>NUCLEOTIDE SEQUENCE [LARGE SCALE GENOMIC DNA]</scope>
</reference>
<dbReference type="Gramene" id="evm.model.03.1737">
    <property type="protein sequence ID" value="cds.evm.model.03.1737"/>
    <property type="gene ID" value="evm.TU.03.1737"/>
</dbReference>
<feature type="transmembrane region" description="Helical" evidence="2">
    <location>
        <begin position="60"/>
        <end position="80"/>
    </location>
</feature>
<reference evidence="3" key="2">
    <citation type="submission" date="2021-03" db="UniProtKB">
        <authorList>
            <consortium name="EnsemblPlants"/>
        </authorList>
    </citation>
    <scope>IDENTIFICATION</scope>
</reference>
<evidence type="ECO:0000313" key="4">
    <source>
        <dbReference type="Proteomes" id="UP000596661"/>
    </source>
</evidence>
<keyword evidence="2" id="KW-1133">Transmembrane helix</keyword>
<dbReference type="AlphaFoldDB" id="A0A803P6G6"/>
<dbReference type="EnsemblPlants" id="evm.model.03.1737">
    <property type="protein sequence ID" value="cds.evm.model.03.1737"/>
    <property type="gene ID" value="evm.TU.03.1737"/>
</dbReference>
<proteinExistence type="predicted"/>
<keyword evidence="2" id="KW-0472">Membrane</keyword>
<dbReference type="Proteomes" id="UP000596661">
    <property type="component" value="Chromosome 3"/>
</dbReference>
<dbReference type="EMBL" id="UZAU01000331">
    <property type="status" value="NOT_ANNOTATED_CDS"/>
    <property type="molecule type" value="Genomic_DNA"/>
</dbReference>
<sequence>MSTSSSSDSDSGSDFQGTWTVREDFIEKAVKAELKKFKVQRLNITFDKTTPQYVRIHKKMFYYTLYVSVGITISPSILLWKDVPQTDITSILDRLETKFVYPRDNPIVMDEIEALMRKALHDRRNEMKVWWMKNVVELGLEKANRKPYMGVMMGDWIPLTHFFNSNQPQKNEMASHKRAFQLVSTAESGASCKGGDEAIGEKRAIDLSGQKDLVKDLKGSRESYQDLRERSKAMYSFTLTMYQHMQQLTKFVPGFKFELPPPPPPLPDSPDYTTKRKKLHSPDSSDSSSDEDDEDPSVNDI</sequence>